<protein>
    <submittedName>
        <fullName evidence="10">Cadherin-related family member 5b</fullName>
    </submittedName>
</protein>
<dbReference type="CDD" id="cd11304">
    <property type="entry name" value="Cadherin_repeat"/>
    <property type="match status" value="2"/>
</dbReference>
<dbReference type="InParanoid" id="A0A673Z273"/>
<sequence>MEKKYPHFILRTVLSFLLVFLLLRSTQAQQICSMPMATPLTIRENNVVGAVVTTITTEEGVSLIIASNPADSFGLSGNDLTAIKVLDYETSPSFTVDLLCKKGDQFLTLIVVVLIENVNDNPPVFAESQYTLNVDELSPVGKSVGAIVATDADKDRLYYSLVPDTEGFKLQENSPNILVQQVLDYDAGTSVTLILSAQDTPTSTPPSFTATTTIQVNILDIDNRPPWFQPCTETIVDMSKICLSSGYTGKVNLTEQEVGALPLQPGPVRAIDGDKGLNVPIMYRFPTGSESGIFQINQNTGDITMLKAADVAGPLTLTVLALQTSNGDQFATTTVTIDVVKKSVNPPQFEKTEYEGFISADAGIDSMVLESKATNRPLRVQAKDTDYADGFNPDVRYEVQGSHDEFSITPQGFILMTKNVMPGTVSLNLHAIDSSNAESTTASLKVEVMPGITTMAPTTTDMATTVMATTDMATTDMATTDRATTDRATTDMATTDMATTDMATATHAAINFTTEGVLGAPGGYGPGDMAALGASLAVLLVISMVVIGLLVFRIQKGKTDWRKLSEASIFRSSLGKGPGGLKDGVQYTNEGFQNDGDTGSVGSKGPEEMDGKRSIGNGVTSRAVEETVMKVSAPLYSNLLLDTSSLAGSDKADSEKEVKPILTKERRVEEGYKSVWFKEDIDPNAKEEVVIIPDNGEREGDDDNDDEEEEGFREEEEEYDNSSPQTPKVLFSDADMDDGRGVRFENSEKEKIQTSDL</sequence>
<evidence type="ECO:0000256" key="7">
    <source>
        <dbReference type="SAM" id="Phobius"/>
    </source>
</evidence>
<evidence type="ECO:0000256" key="8">
    <source>
        <dbReference type="SAM" id="SignalP"/>
    </source>
</evidence>
<reference evidence="10" key="1">
    <citation type="submission" date="2025-08" db="UniProtKB">
        <authorList>
            <consortium name="Ensembl"/>
        </authorList>
    </citation>
    <scope>IDENTIFICATION</scope>
</reference>
<reference evidence="10" key="2">
    <citation type="submission" date="2025-09" db="UniProtKB">
        <authorList>
            <consortium name="Ensembl"/>
        </authorList>
    </citation>
    <scope>IDENTIFICATION</scope>
</reference>
<keyword evidence="4 7" id="KW-0472">Membrane</keyword>
<feature type="chain" id="PRO_5025581361" evidence="8">
    <location>
        <begin position="29"/>
        <end position="757"/>
    </location>
</feature>
<dbReference type="InterPro" id="IPR002126">
    <property type="entry name" value="Cadherin-like_dom"/>
</dbReference>
<dbReference type="PRINTS" id="PR00205">
    <property type="entry name" value="CADHERIN"/>
</dbReference>
<feature type="transmembrane region" description="Helical" evidence="7">
    <location>
        <begin position="529"/>
        <end position="552"/>
    </location>
</feature>
<feature type="compositionally biased region" description="Basic and acidic residues" evidence="6">
    <location>
        <begin position="737"/>
        <end position="757"/>
    </location>
</feature>
<dbReference type="Gene3D" id="2.60.40.60">
    <property type="entry name" value="Cadherins"/>
    <property type="match status" value="4"/>
</dbReference>
<evidence type="ECO:0000256" key="5">
    <source>
        <dbReference type="PROSITE-ProRule" id="PRU00043"/>
    </source>
</evidence>
<feature type="domain" description="Cadherin" evidence="9">
    <location>
        <begin position="34"/>
        <end position="125"/>
    </location>
</feature>
<feature type="domain" description="Cadherin" evidence="9">
    <location>
        <begin position="126"/>
        <end position="228"/>
    </location>
</feature>
<comment type="subcellular location">
    <subcellularLocation>
        <location evidence="1">Membrane</location>
    </subcellularLocation>
</comment>
<gene>
    <name evidence="10" type="primary">cdhr5b</name>
</gene>
<dbReference type="SUPFAM" id="SSF49313">
    <property type="entry name" value="Cadherin-like"/>
    <property type="match status" value="4"/>
</dbReference>
<dbReference type="InterPro" id="IPR039808">
    <property type="entry name" value="Cadherin"/>
</dbReference>
<proteinExistence type="predicted"/>
<dbReference type="GO" id="GO:0016477">
    <property type="term" value="P:cell migration"/>
    <property type="evidence" value="ECO:0007669"/>
    <property type="project" value="TreeGrafter"/>
</dbReference>
<evidence type="ECO:0000256" key="4">
    <source>
        <dbReference type="ARBA" id="ARBA00023136"/>
    </source>
</evidence>
<dbReference type="PANTHER" id="PTHR24027:SF414">
    <property type="entry name" value="CADHERIN-RELATED FAMILY MEMBER 5 ISOFORM X1"/>
    <property type="match status" value="1"/>
</dbReference>
<feature type="compositionally biased region" description="Polar residues" evidence="6">
    <location>
        <begin position="589"/>
        <end position="601"/>
    </location>
</feature>
<evidence type="ECO:0000256" key="1">
    <source>
        <dbReference type="ARBA" id="ARBA00004370"/>
    </source>
</evidence>
<dbReference type="SMART" id="SM00112">
    <property type="entry name" value="CA"/>
    <property type="match status" value="3"/>
</dbReference>
<keyword evidence="7" id="KW-1133">Transmembrane helix</keyword>
<dbReference type="GO" id="GO:0007156">
    <property type="term" value="P:homophilic cell adhesion via plasma membrane adhesion molecules"/>
    <property type="evidence" value="ECO:0007669"/>
    <property type="project" value="InterPro"/>
</dbReference>
<dbReference type="GO" id="GO:0008013">
    <property type="term" value="F:beta-catenin binding"/>
    <property type="evidence" value="ECO:0007669"/>
    <property type="project" value="TreeGrafter"/>
</dbReference>
<dbReference type="GeneTree" id="ENSGT00940000164955"/>
<dbReference type="GO" id="GO:0000902">
    <property type="term" value="P:cell morphogenesis"/>
    <property type="evidence" value="ECO:0007669"/>
    <property type="project" value="TreeGrafter"/>
</dbReference>
<dbReference type="OMA" id="PDYEANT"/>
<dbReference type="GO" id="GO:0005912">
    <property type="term" value="C:adherens junction"/>
    <property type="evidence" value="ECO:0007669"/>
    <property type="project" value="TreeGrafter"/>
</dbReference>
<dbReference type="OrthoDB" id="8958491at2759"/>
<keyword evidence="3 5" id="KW-0106">Calcium</keyword>
<dbReference type="GO" id="GO:0007043">
    <property type="term" value="P:cell-cell junction assembly"/>
    <property type="evidence" value="ECO:0007669"/>
    <property type="project" value="TreeGrafter"/>
</dbReference>
<dbReference type="InterPro" id="IPR015919">
    <property type="entry name" value="Cadherin-like_sf"/>
</dbReference>
<dbReference type="AlphaFoldDB" id="A0A673Z273"/>
<evidence type="ECO:0000256" key="3">
    <source>
        <dbReference type="ARBA" id="ARBA00022837"/>
    </source>
</evidence>
<dbReference type="GO" id="GO:0016339">
    <property type="term" value="P:calcium-dependent cell-cell adhesion via plasma membrane cell adhesion molecules"/>
    <property type="evidence" value="ECO:0007669"/>
    <property type="project" value="TreeGrafter"/>
</dbReference>
<evidence type="ECO:0000256" key="2">
    <source>
        <dbReference type="ARBA" id="ARBA00022737"/>
    </source>
</evidence>
<feature type="domain" description="Cadherin" evidence="9">
    <location>
        <begin position="245"/>
        <end position="349"/>
    </location>
</feature>
<dbReference type="PANTHER" id="PTHR24027">
    <property type="entry name" value="CADHERIN-23"/>
    <property type="match status" value="1"/>
</dbReference>
<feature type="region of interest" description="Disordered" evidence="6">
    <location>
        <begin position="690"/>
        <end position="757"/>
    </location>
</feature>
<evidence type="ECO:0000313" key="10">
    <source>
        <dbReference type="Ensembl" id="ENSSTUP00000041057.1"/>
    </source>
</evidence>
<accession>A0A673Z273</accession>
<dbReference type="Pfam" id="PF00028">
    <property type="entry name" value="Cadherin"/>
    <property type="match status" value="2"/>
</dbReference>
<evidence type="ECO:0000259" key="9">
    <source>
        <dbReference type="PROSITE" id="PS50268"/>
    </source>
</evidence>
<dbReference type="Proteomes" id="UP000472277">
    <property type="component" value="Chromosome 4"/>
</dbReference>
<evidence type="ECO:0000313" key="11">
    <source>
        <dbReference type="Proteomes" id="UP000472277"/>
    </source>
</evidence>
<dbReference type="GO" id="GO:0005509">
    <property type="term" value="F:calcium ion binding"/>
    <property type="evidence" value="ECO:0007669"/>
    <property type="project" value="UniProtKB-UniRule"/>
</dbReference>
<keyword evidence="11" id="KW-1185">Reference proteome</keyword>
<dbReference type="GO" id="GO:0044331">
    <property type="term" value="P:cell-cell adhesion mediated by cadherin"/>
    <property type="evidence" value="ECO:0007669"/>
    <property type="project" value="TreeGrafter"/>
</dbReference>
<feature type="region of interest" description="Disordered" evidence="6">
    <location>
        <begin position="589"/>
        <end position="615"/>
    </location>
</feature>
<evidence type="ECO:0000256" key="6">
    <source>
        <dbReference type="SAM" id="MobiDB-lite"/>
    </source>
</evidence>
<keyword evidence="8" id="KW-0732">Signal</keyword>
<dbReference type="GO" id="GO:0016342">
    <property type="term" value="C:catenin complex"/>
    <property type="evidence" value="ECO:0007669"/>
    <property type="project" value="TreeGrafter"/>
</dbReference>
<keyword evidence="7" id="KW-0812">Transmembrane</keyword>
<dbReference type="Ensembl" id="ENSSTUT00000042896.1">
    <property type="protein sequence ID" value="ENSSTUP00000041057.1"/>
    <property type="gene ID" value="ENSSTUG00000017421.1"/>
</dbReference>
<dbReference type="GO" id="GO:0045296">
    <property type="term" value="F:cadherin binding"/>
    <property type="evidence" value="ECO:0007669"/>
    <property type="project" value="TreeGrafter"/>
</dbReference>
<dbReference type="PROSITE" id="PS50268">
    <property type="entry name" value="CADHERIN_2"/>
    <property type="match status" value="4"/>
</dbReference>
<dbReference type="GO" id="GO:0034332">
    <property type="term" value="P:adherens junction organization"/>
    <property type="evidence" value="ECO:0007669"/>
    <property type="project" value="TreeGrafter"/>
</dbReference>
<feature type="domain" description="Cadherin" evidence="9">
    <location>
        <begin position="350"/>
        <end position="459"/>
    </location>
</feature>
<feature type="compositionally biased region" description="Acidic residues" evidence="6">
    <location>
        <begin position="699"/>
        <end position="720"/>
    </location>
</feature>
<keyword evidence="2" id="KW-0677">Repeat</keyword>
<feature type="signal peptide" evidence="8">
    <location>
        <begin position="1"/>
        <end position="28"/>
    </location>
</feature>
<organism evidence="10 11">
    <name type="scientific">Salmo trutta</name>
    <name type="common">Brown trout</name>
    <dbReference type="NCBI Taxonomy" id="8032"/>
    <lineage>
        <taxon>Eukaryota</taxon>
        <taxon>Metazoa</taxon>
        <taxon>Chordata</taxon>
        <taxon>Craniata</taxon>
        <taxon>Vertebrata</taxon>
        <taxon>Euteleostomi</taxon>
        <taxon>Actinopterygii</taxon>
        <taxon>Neopterygii</taxon>
        <taxon>Teleostei</taxon>
        <taxon>Protacanthopterygii</taxon>
        <taxon>Salmoniformes</taxon>
        <taxon>Salmonidae</taxon>
        <taxon>Salmoninae</taxon>
        <taxon>Salmo</taxon>
    </lineage>
</organism>
<name>A0A673Z273_SALTR</name>